<evidence type="ECO:0000259" key="3">
    <source>
        <dbReference type="PROSITE" id="PS50097"/>
    </source>
</evidence>
<organism evidence="4">
    <name type="scientific">Oryza meridionalis</name>
    <dbReference type="NCBI Taxonomy" id="40149"/>
    <lineage>
        <taxon>Eukaryota</taxon>
        <taxon>Viridiplantae</taxon>
        <taxon>Streptophyta</taxon>
        <taxon>Embryophyta</taxon>
        <taxon>Tracheophyta</taxon>
        <taxon>Spermatophyta</taxon>
        <taxon>Magnoliopsida</taxon>
        <taxon>Liliopsida</taxon>
        <taxon>Poales</taxon>
        <taxon>Poaceae</taxon>
        <taxon>BOP clade</taxon>
        <taxon>Oryzoideae</taxon>
        <taxon>Oryzeae</taxon>
        <taxon>Oryzinae</taxon>
        <taxon>Oryza</taxon>
    </lineage>
</organism>
<dbReference type="InterPro" id="IPR045005">
    <property type="entry name" value="BPM1-6"/>
</dbReference>
<reference evidence="4" key="1">
    <citation type="submission" date="2015-04" db="UniProtKB">
        <authorList>
            <consortium name="EnsemblPlants"/>
        </authorList>
    </citation>
    <scope>IDENTIFICATION</scope>
</reference>
<dbReference type="STRING" id="40149.A0A0E0EY38"/>
<dbReference type="PROSITE" id="PS50097">
    <property type="entry name" value="BTB"/>
    <property type="match status" value="1"/>
</dbReference>
<feature type="region of interest" description="Disordered" evidence="2">
    <location>
        <begin position="1"/>
        <end position="38"/>
    </location>
</feature>
<dbReference type="InterPro" id="IPR011333">
    <property type="entry name" value="SKP1/BTB/POZ_sf"/>
</dbReference>
<dbReference type="Gene3D" id="3.30.710.10">
    <property type="entry name" value="Potassium Channel Kv1.1, Chain A"/>
    <property type="match status" value="1"/>
</dbReference>
<dbReference type="InterPro" id="IPR000210">
    <property type="entry name" value="BTB/POZ_dom"/>
</dbReference>
<dbReference type="HOGENOM" id="CLU_1605300_0_0_1"/>
<proteinExistence type="predicted"/>
<feature type="compositionally biased region" description="Basic and acidic residues" evidence="2">
    <location>
        <begin position="106"/>
        <end position="115"/>
    </location>
</feature>
<feature type="region of interest" description="Disordered" evidence="2">
    <location>
        <begin position="98"/>
        <end position="117"/>
    </location>
</feature>
<dbReference type="Proteomes" id="UP000008021">
    <property type="component" value="Chromosome 10"/>
</dbReference>
<protein>
    <recommendedName>
        <fullName evidence="3">BTB domain-containing protein</fullName>
    </recommendedName>
</protein>
<reference evidence="4" key="2">
    <citation type="submission" date="2018-05" db="EMBL/GenBank/DDBJ databases">
        <title>OmerRS3 (Oryza meridionalis Reference Sequence Version 3).</title>
        <authorList>
            <person name="Zhang J."/>
            <person name="Kudrna D."/>
            <person name="Lee S."/>
            <person name="Talag J."/>
            <person name="Welchert J."/>
            <person name="Wing R.A."/>
        </authorList>
    </citation>
    <scope>NUCLEOTIDE SEQUENCE [LARGE SCALE GENOMIC DNA]</scope>
    <source>
        <strain evidence="4">cv. OR44</strain>
    </source>
</reference>
<dbReference type="EnsemblPlants" id="OMERI10G07860.1">
    <property type="protein sequence ID" value="OMERI10G07860.1"/>
    <property type="gene ID" value="OMERI10G07860"/>
</dbReference>
<feature type="domain" description="BTB" evidence="3">
    <location>
        <begin position="61"/>
        <end position="89"/>
    </location>
</feature>
<dbReference type="AlphaFoldDB" id="A0A0E0EY38"/>
<dbReference type="SUPFAM" id="SSF54695">
    <property type="entry name" value="POZ domain"/>
    <property type="match status" value="1"/>
</dbReference>
<name>A0A0E0EY38_9ORYZ</name>
<dbReference type="PANTHER" id="PTHR26379">
    <property type="entry name" value="BTB/POZ AND MATH DOMAIN-CONTAINING PROTEIN 1"/>
    <property type="match status" value="1"/>
</dbReference>
<accession>A0A0E0EY38</accession>
<sequence length="166" mass="18457">MVTTSAPAPLPHHVITPARSTATPAPRPRDTTGTWPLLRTHVPPVDYTEHFGGLLPSGEGADVKFKTGGETFAAHRCVLTARSPVVFRARELLGATRKSTTRPRHHDGVRTDRSRTSSPMCSELCHTSYYTYLRRRHGAASARRGRHRYDMERLKLIGDRGHAVLD</sequence>
<evidence type="ECO:0000313" key="4">
    <source>
        <dbReference type="EnsemblPlants" id="OMERI10G07860.1"/>
    </source>
</evidence>
<dbReference type="PANTHER" id="PTHR26379:SF187">
    <property type="entry name" value="OS07G0655300 PROTEIN"/>
    <property type="match status" value="1"/>
</dbReference>
<dbReference type="GO" id="GO:0016567">
    <property type="term" value="P:protein ubiquitination"/>
    <property type="evidence" value="ECO:0007669"/>
    <property type="project" value="InterPro"/>
</dbReference>
<evidence type="ECO:0000256" key="1">
    <source>
        <dbReference type="ARBA" id="ARBA00004906"/>
    </source>
</evidence>
<evidence type="ECO:0000256" key="2">
    <source>
        <dbReference type="SAM" id="MobiDB-lite"/>
    </source>
</evidence>
<keyword evidence="5" id="KW-1185">Reference proteome</keyword>
<evidence type="ECO:0000313" key="5">
    <source>
        <dbReference type="Proteomes" id="UP000008021"/>
    </source>
</evidence>
<comment type="pathway">
    <text evidence="1">Protein modification; protein ubiquitination.</text>
</comment>
<dbReference type="Gramene" id="OMERI10G07860.1">
    <property type="protein sequence ID" value="OMERI10G07860.1"/>
    <property type="gene ID" value="OMERI10G07860"/>
</dbReference>